<evidence type="ECO:0000313" key="3">
    <source>
        <dbReference type="EMBL" id="ALA62440.1"/>
    </source>
</evidence>
<dbReference type="KEGG" id="vg:26122756"/>
<evidence type="ECO:0000256" key="1">
    <source>
        <dbReference type="ARBA" id="ARBA00004328"/>
    </source>
</evidence>
<reference evidence="3 4" key="1">
    <citation type="journal article" date="2015" name="Infect. Genet. Evol.">
        <title>Unique genomic organization of a novel Avipoxvirus detected in turkey (Meleagris gallopavo).</title>
        <authorList>
            <person name="Banyai K."/>
            <person name="Palya V."/>
            <person name="Denes B."/>
            <person name="Glavits R."/>
            <person name="Ivanics E."/>
            <person name="Horvath B."/>
            <person name="Farkas S.L."/>
            <person name="Marton S."/>
            <person name="Balint A."/>
            <person name="Gyuranecz M."/>
            <person name="Erdelyi K."/>
            <person name="Dan A."/>
        </authorList>
    </citation>
    <scope>NUCLEOTIDE SEQUENCE [LARGE SCALE GENOMIC DNA]</scope>
    <source>
        <strain evidence="3 4">TKPV-HU1124/2011</strain>
    </source>
</reference>
<proteinExistence type="predicted"/>
<dbReference type="EMBL" id="KP728110">
    <property type="protein sequence ID" value="ALA62440.1"/>
    <property type="molecule type" value="Genomic_DNA"/>
</dbReference>
<sequence>MELVNVLLESDFEKIKLKYEIPGKCKRDGCEIMHAIDYFLSIIDRYIKVEESSFYLVVKDITLFTFKYEKDKLTLIENSFYTYGKEQVTVYKQPDDINTICFTITDDMNISIKPRTGYCIKVRSDNSKYY</sequence>
<dbReference type="GeneID" id="26122756"/>
<name>A0A0M3PB98_9POXV</name>
<dbReference type="RefSeq" id="YP_009177087.1">
    <property type="nucleotide sequence ID" value="NC_028238.1"/>
</dbReference>
<dbReference type="OrthoDB" id="20472at10239"/>
<dbReference type="PIRSF" id="PIRSF015797">
    <property type="entry name" value="Virion_core"/>
    <property type="match status" value="1"/>
</dbReference>
<keyword evidence="4" id="KW-1185">Reference proteome</keyword>
<organism evidence="3 4">
    <name type="scientific">Turkeypox virus</name>
    <dbReference type="NCBI Taxonomy" id="336486"/>
    <lineage>
        <taxon>Viruses</taxon>
        <taxon>Varidnaviria</taxon>
        <taxon>Bamfordvirae</taxon>
        <taxon>Nucleocytoviricota</taxon>
        <taxon>Pokkesviricetes</taxon>
        <taxon>Chitovirales</taxon>
        <taxon>Poxviridae</taxon>
        <taxon>Chordopoxvirinae</taxon>
        <taxon>Avipoxvirus</taxon>
        <taxon>Avipoxvirus turkeypox</taxon>
    </lineage>
</organism>
<evidence type="ECO:0000256" key="2">
    <source>
        <dbReference type="ARBA" id="ARBA00022844"/>
    </source>
</evidence>
<dbReference type="Proteomes" id="UP000142477">
    <property type="component" value="Segment"/>
</dbReference>
<dbReference type="Pfam" id="PF06138">
    <property type="entry name" value="Chordopox_E11"/>
    <property type="match status" value="1"/>
</dbReference>
<keyword evidence="2" id="KW-0946">Virion</keyword>
<evidence type="ECO:0000313" key="4">
    <source>
        <dbReference type="Proteomes" id="UP000142477"/>
    </source>
</evidence>
<accession>A0A0M3PB98</accession>
<dbReference type="GO" id="GO:0044423">
    <property type="term" value="C:virion component"/>
    <property type="evidence" value="ECO:0007669"/>
    <property type="project" value="UniProtKB-KW"/>
</dbReference>
<dbReference type="InterPro" id="IPR009201">
    <property type="entry name" value="Virion_core"/>
</dbReference>
<comment type="subcellular location">
    <subcellularLocation>
        <location evidence="1">Virion</location>
    </subcellularLocation>
</comment>
<protein>
    <submittedName>
        <fullName evidence="3">Virion core protein</fullName>
    </submittedName>
</protein>